<evidence type="ECO:0008006" key="4">
    <source>
        <dbReference type="Google" id="ProtNLM"/>
    </source>
</evidence>
<feature type="signal peptide" evidence="1">
    <location>
        <begin position="1"/>
        <end position="20"/>
    </location>
</feature>
<reference evidence="2" key="2">
    <citation type="journal article" date="2021" name="PeerJ">
        <title>Extensive microbial diversity within the chicken gut microbiome revealed by metagenomics and culture.</title>
        <authorList>
            <person name="Gilroy R."/>
            <person name="Ravi A."/>
            <person name="Getino M."/>
            <person name="Pursley I."/>
            <person name="Horton D.L."/>
            <person name="Alikhan N.F."/>
            <person name="Baker D."/>
            <person name="Gharbi K."/>
            <person name="Hall N."/>
            <person name="Watson M."/>
            <person name="Adriaenssens E.M."/>
            <person name="Foster-Nyarko E."/>
            <person name="Jarju S."/>
            <person name="Secka A."/>
            <person name="Antonio M."/>
            <person name="Oren A."/>
            <person name="Chaudhuri R.R."/>
            <person name="La Ragione R."/>
            <person name="Hildebrand F."/>
            <person name="Pallen M.J."/>
        </authorList>
    </citation>
    <scope>NUCLEOTIDE SEQUENCE</scope>
    <source>
        <strain evidence="2">G3-8215</strain>
    </source>
</reference>
<evidence type="ECO:0000313" key="2">
    <source>
        <dbReference type="EMBL" id="MBO8484145.1"/>
    </source>
</evidence>
<sequence>MLKILFLGVASMLLPCFVSAQSIGTGVDHFIAGAFGDSTGVVHPARVPLESKGSALVWDVSVYGFSGTDSRLPFWAVTGRRGLFPASLGLAGHGSMEGGGFSGGALLTGGADWSYRTARSIVLDAGIALAGYGAPGDWKGMVDRLYFGIGWKKLYLDAGMRDRPYDFAGLSLTGGDLAYTGNARNLPGYNLHTDFIWLPFRKKVVALKGNFADYGLWDNRYVEHTLVHNQSLFIKVRPFRRLDVTLGLEMWSQWGGYSPQYGEQPDSFRDYLRVLCAAGGGADALQGDQDNALGNHLGRELIRFDWHADDFTVTFQHDIPFEDGSGTRFWNFPDGVNTLSLSFKDRTRWVTDVLYEFVYTRDQSGPLHDRPATEEEKEQSGLSYTILGGEDNYFNNGVYRSGWTYFGQTIGLPLCYPMYRSGNGVVMGVASNSLVAHHFGIRGVAVRKVPYKFLFTWSRHYGRTRKFDQDQSWRFENHPQQFSIALEGELPGRLLMGKSHQSGEKCGMSVGLGLYADFGEVFPDSFGMTVRISCLGRAGL</sequence>
<dbReference type="EMBL" id="JADILV010000058">
    <property type="protein sequence ID" value="MBO8484145.1"/>
    <property type="molecule type" value="Genomic_DNA"/>
</dbReference>
<dbReference type="Proteomes" id="UP000725002">
    <property type="component" value="Unassembled WGS sequence"/>
</dbReference>
<keyword evidence="1" id="KW-0732">Signal</keyword>
<evidence type="ECO:0000256" key="1">
    <source>
        <dbReference type="SAM" id="SignalP"/>
    </source>
</evidence>
<name>A0A940DT04_9BACT</name>
<proteinExistence type="predicted"/>
<dbReference type="AlphaFoldDB" id="A0A940DT04"/>
<reference evidence="2" key="1">
    <citation type="submission" date="2020-10" db="EMBL/GenBank/DDBJ databases">
        <authorList>
            <person name="Gilroy R."/>
        </authorList>
    </citation>
    <scope>NUCLEOTIDE SEQUENCE</scope>
    <source>
        <strain evidence="2">G3-8215</strain>
    </source>
</reference>
<accession>A0A940DT04</accession>
<comment type="caution">
    <text evidence="2">The sequence shown here is derived from an EMBL/GenBank/DDBJ whole genome shotgun (WGS) entry which is preliminary data.</text>
</comment>
<gene>
    <name evidence="2" type="ORF">IAB75_08550</name>
</gene>
<organism evidence="2 3">
    <name type="scientific">Candidatus Cryptobacteroides avicola</name>
    <dbReference type="NCBI Taxonomy" id="2840757"/>
    <lineage>
        <taxon>Bacteria</taxon>
        <taxon>Pseudomonadati</taxon>
        <taxon>Bacteroidota</taxon>
        <taxon>Bacteroidia</taxon>
        <taxon>Bacteroidales</taxon>
        <taxon>Candidatus Cryptobacteroides</taxon>
    </lineage>
</organism>
<protein>
    <recommendedName>
        <fullName evidence="4">Capsule assembly Wzi family protein</fullName>
    </recommendedName>
</protein>
<dbReference type="InterPro" id="IPR038636">
    <property type="entry name" value="Wzi_sf"/>
</dbReference>
<evidence type="ECO:0000313" key="3">
    <source>
        <dbReference type="Proteomes" id="UP000725002"/>
    </source>
</evidence>
<feature type="chain" id="PRO_5037852658" description="Capsule assembly Wzi family protein" evidence="1">
    <location>
        <begin position="21"/>
        <end position="540"/>
    </location>
</feature>
<dbReference type="Gene3D" id="2.40.160.130">
    <property type="entry name" value="Capsule assembly protein Wzi"/>
    <property type="match status" value="1"/>
</dbReference>